<gene>
    <name evidence="8" type="primary">drmC</name>
    <name evidence="8" type="ORF">MW084_01570</name>
</gene>
<evidence type="ECO:0000256" key="6">
    <source>
        <dbReference type="ARBA" id="ARBA00023098"/>
    </source>
</evidence>
<keyword evidence="4" id="KW-0378">Hydrolase</keyword>
<protein>
    <recommendedName>
        <fullName evidence="3">phospholipase D</fullName>
        <ecNumber evidence="3">3.1.4.4</ecNumber>
    </recommendedName>
</protein>
<feature type="domain" description="PLD phosphodiesterase" evidence="7">
    <location>
        <begin position="189"/>
        <end position="216"/>
    </location>
</feature>
<dbReference type="CDD" id="cd09132">
    <property type="entry name" value="PLDc_unchar4"/>
    <property type="match status" value="1"/>
</dbReference>
<accession>A0ABY4T7G5</accession>
<dbReference type="RefSeq" id="WP_010469302.1">
    <property type="nucleotide sequence ID" value="NZ_CP095474.1"/>
</dbReference>
<evidence type="ECO:0000256" key="4">
    <source>
        <dbReference type="ARBA" id="ARBA00022801"/>
    </source>
</evidence>
<name>A0ABY4T7G5_9ACTN</name>
<dbReference type="Gene3D" id="3.30.870.10">
    <property type="entry name" value="Endonuclease Chain A"/>
    <property type="match status" value="1"/>
</dbReference>
<dbReference type="NCBIfam" id="NF038319">
    <property type="entry name" value="DISARM_DrmC_I"/>
    <property type="match status" value="1"/>
</dbReference>
<reference evidence="8" key="1">
    <citation type="submission" date="2022-04" db="EMBL/GenBank/DDBJ databases">
        <title>Systematic whole-genome sequencing reveals an unexpected diversity among actinomycetoma pathogens and provides insights into their antibacterial susceptibilities.</title>
        <authorList>
            <person name="Watson A.K."/>
            <person name="Kepplinger B."/>
            <person name="Bakhiet S.M."/>
            <person name="Mhmoud N.A."/>
            <person name="Chapman J."/>
            <person name="Allenby N."/>
            <person name="Mickiewicz K."/>
            <person name="Goodfellow M."/>
            <person name="Fahal A.H."/>
            <person name="Errington J."/>
        </authorList>
    </citation>
    <scope>NUCLEOTIDE SEQUENCE</scope>
    <source>
        <strain evidence="8">SD 504</strain>
    </source>
</reference>
<organism evidence="8 9">
    <name type="scientific">Streptomyces sudanensis</name>
    <dbReference type="NCBI Taxonomy" id="436397"/>
    <lineage>
        <taxon>Bacteria</taxon>
        <taxon>Bacillati</taxon>
        <taxon>Actinomycetota</taxon>
        <taxon>Actinomycetes</taxon>
        <taxon>Kitasatosporales</taxon>
        <taxon>Streptomycetaceae</taxon>
        <taxon>Streptomyces</taxon>
    </lineage>
</organism>
<dbReference type="InterPro" id="IPR051406">
    <property type="entry name" value="PLD_domain"/>
</dbReference>
<dbReference type="SUPFAM" id="SSF56024">
    <property type="entry name" value="Phospholipase D/nuclease"/>
    <property type="match status" value="1"/>
</dbReference>
<evidence type="ECO:0000256" key="1">
    <source>
        <dbReference type="ARBA" id="ARBA00000798"/>
    </source>
</evidence>
<dbReference type="InterPro" id="IPR001736">
    <property type="entry name" value="PLipase_D/transphosphatidylase"/>
</dbReference>
<dbReference type="InterPro" id="IPR047955">
    <property type="entry name" value="DrmC-like"/>
</dbReference>
<dbReference type="EC" id="3.1.4.4" evidence="3"/>
<evidence type="ECO:0000313" key="9">
    <source>
        <dbReference type="Proteomes" id="UP001056383"/>
    </source>
</evidence>
<dbReference type="Proteomes" id="UP001056383">
    <property type="component" value="Chromosome"/>
</dbReference>
<dbReference type="PROSITE" id="PS50035">
    <property type="entry name" value="PLD"/>
    <property type="match status" value="1"/>
</dbReference>
<evidence type="ECO:0000259" key="7">
    <source>
        <dbReference type="PROSITE" id="PS50035"/>
    </source>
</evidence>
<keyword evidence="6" id="KW-0443">Lipid metabolism</keyword>
<dbReference type="EMBL" id="CP095474">
    <property type="protein sequence ID" value="URN14826.1"/>
    <property type="molecule type" value="Genomic_DNA"/>
</dbReference>
<evidence type="ECO:0000256" key="3">
    <source>
        <dbReference type="ARBA" id="ARBA00012027"/>
    </source>
</evidence>
<keyword evidence="9" id="KW-1185">Reference proteome</keyword>
<comment type="similarity">
    <text evidence="2">Belongs to the phospholipase D family.</text>
</comment>
<sequence length="254" mass="27014">MSRTGFGAAVETAVAALGLSRSEDLAALLAQRHRRERALAELPTPGVSDAVTALYDAMEAESVPFPEAAAYVRGYAAAMANARDRVRVRTVWSGPSTPMVPVRATAQVLVDVIGDAHEELLAMTYAARPYPALTRALAAAVERGVRTHVVVETLAGAGGLLSGREPAEAFTSVPGLHLWHWARDPVRHPRSRQHAKLAVADRRTLFLGSANLTESAIHRNIEAGVLVSGGEAPRRAAEHIGELQRLGVLKPLGP</sequence>
<dbReference type="InterPro" id="IPR025202">
    <property type="entry name" value="PLD-like_dom"/>
</dbReference>
<evidence type="ECO:0000313" key="8">
    <source>
        <dbReference type="EMBL" id="URN14826.1"/>
    </source>
</evidence>
<evidence type="ECO:0000256" key="2">
    <source>
        <dbReference type="ARBA" id="ARBA00008664"/>
    </source>
</evidence>
<comment type="catalytic activity">
    <reaction evidence="1">
        <text>a 1,2-diacyl-sn-glycero-3-phosphocholine + H2O = a 1,2-diacyl-sn-glycero-3-phosphate + choline + H(+)</text>
        <dbReference type="Rhea" id="RHEA:14445"/>
        <dbReference type="ChEBI" id="CHEBI:15354"/>
        <dbReference type="ChEBI" id="CHEBI:15377"/>
        <dbReference type="ChEBI" id="CHEBI:15378"/>
        <dbReference type="ChEBI" id="CHEBI:57643"/>
        <dbReference type="ChEBI" id="CHEBI:58608"/>
        <dbReference type="EC" id="3.1.4.4"/>
    </reaction>
</comment>
<dbReference type="Pfam" id="PF13091">
    <property type="entry name" value="PLDc_2"/>
    <property type="match status" value="1"/>
</dbReference>
<dbReference type="PANTHER" id="PTHR43856">
    <property type="entry name" value="CARDIOLIPIN HYDROLASE"/>
    <property type="match status" value="1"/>
</dbReference>
<keyword evidence="5" id="KW-0442">Lipid degradation</keyword>
<dbReference type="PANTHER" id="PTHR43856:SF1">
    <property type="entry name" value="MITOCHONDRIAL CARDIOLIPIN HYDROLASE"/>
    <property type="match status" value="1"/>
</dbReference>
<proteinExistence type="inferred from homology"/>
<evidence type="ECO:0000256" key="5">
    <source>
        <dbReference type="ARBA" id="ARBA00022963"/>
    </source>
</evidence>